<dbReference type="InterPro" id="IPR000242">
    <property type="entry name" value="PTP_cat"/>
</dbReference>
<evidence type="ECO:0000313" key="5">
    <source>
        <dbReference type="WBParaSite" id="L893_g9506.t1"/>
    </source>
</evidence>
<dbReference type="InterPro" id="IPR052782">
    <property type="entry name" value="Oocyte-zygote_transition_reg"/>
</dbReference>
<feature type="domain" description="Tyrosine specific protein phosphatases" evidence="3">
    <location>
        <begin position="442"/>
        <end position="512"/>
    </location>
</feature>
<feature type="compositionally biased region" description="Basic and acidic residues" evidence="1">
    <location>
        <begin position="133"/>
        <end position="147"/>
    </location>
</feature>
<feature type="compositionally biased region" description="Basic and acidic residues" evidence="1">
    <location>
        <begin position="244"/>
        <end position="254"/>
    </location>
</feature>
<dbReference type="PANTHER" id="PTHR46163:SF10">
    <property type="entry name" value="PROTEIN-TYROSINE PHOSPHATASE-RELATED"/>
    <property type="match status" value="1"/>
</dbReference>
<dbReference type="InterPro" id="IPR003595">
    <property type="entry name" value="Tyr_Pase_cat"/>
</dbReference>
<dbReference type="Proteomes" id="UP000095287">
    <property type="component" value="Unplaced"/>
</dbReference>
<dbReference type="PROSITE" id="PS50055">
    <property type="entry name" value="TYR_PHOSPHATASE_PTP"/>
    <property type="match status" value="1"/>
</dbReference>
<dbReference type="InterPro" id="IPR000387">
    <property type="entry name" value="Tyr_Pase_dom"/>
</dbReference>
<protein>
    <submittedName>
        <fullName evidence="5">Protein-tyrosine-phosphatase</fullName>
    </submittedName>
</protein>
<evidence type="ECO:0000259" key="2">
    <source>
        <dbReference type="PROSITE" id="PS50055"/>
    </source>
</evidence>
<feature type="region of interest" description="Disordered" evidence="1">
    <location>
        <begin position="42"/>
        <end position="163"/>
    </location>
</feature>
<feature type="compositionally biased region" description="Basic and acidic residues" evidence="1">
    <location>
        <begin position="115"/>
        <end position="125"/>
    </location>
</feature>
<keyword evidence="4" id="KW-1185">Reference proteome</keyword>
<reference evidence="5" key="1">
    <citation type="submission" date="2016-11" db="UniProtKB">
        <authorList>
            <consortium name="WormBaseParasite"/>
        </authorList>
    </citation>
    <scope>IDENTIFICATION</scope>
</reference>
<name>A0A1I8AVL0_9BILA</name>
<dbReference type="SMART" id="SM00404">
    <property type="entry name" value="PTPc_motif"/>
    <property type="match status" value="1"/>
</dbReference>
<dbReference type="AlphaFoldDB" id="A0A1I8AVL0"/>
<accession>A0A1I8AVL0</accession>
<dbReference type="PANTHER" id="PTHR46163">
    <property type="entry name" value="TYROSINE-PROTEIN PHOSPHATASE-RELATED"/>
    <property type="match status" value="1"/>
</dbReference>
<evidence type="ECO:0000313" key="4">
    <source>
        <dbReference type="Proteomes" id="UP000095287"/>
    </source>
</evidence>
<dbReference type="Gene3D" id="3.90.190.10">
    <property type="entry name" value="Protein tyrosine phosphatase superfamily"/>
    <property type="match status" value="1"/>
</dbReference>
<feature type="compositionally biased region" description="Basic and acidic residues" evidence="1">
    <location>
        <begin position="66"/>
        <end position="80"/>
    </location>
</feature>
<feature type="compositionally biased region" description="Basic and acidic residues" evidence="1">
    <location>
        <begin position="213"/>
        <end position="229"/>
    </location>
</feature>
<dbReference type="Pfam" id="PF00102">
    <property type="entry name" value="Y_phosphatase"/>
    <property type="match status" value="1"/>
</dbReference>
<dbReference type="PRINTS" id="PR00700">
    <property type="entry name" value="PRTYPHPHTASE"/>
</dbReference>
<dbReference type="InterPro" id="IPR016130">
    <property type="entry name" value="Tyr_Pase_AS"/>
</dbReference>
<evidence type="ECO:0000259" key="3">
    <source>
        <dbReference type="PROSITE" id="PS50056"/>
    </source>
</evidence>
<dbReference type="SMART" id="SM00194">
    <property type="entry name" value="PTPc"/>
    <property type="match status" value="1"/>
</dbReference>
<feature type="compositionally biased region" description="Low complexity" evidence="1">
    <location>
        <begin position="232"/>
        <end position="243"/>
    </location>
</feature>
<feature type="domain" description="Tyrosine-protein phosphatase" evidence="2">
    <location>
        <begin position="269"/>
        <end position="521"/>
    </location>
</feature>
<dbReference type="WBParaSite" id="L893_g9506.t1">
    <property type="protein sequence ID" value="L893_g9506.t1"/>
    <property type="gene ID" value="L893_g9506"/>
</dbReference>
<feature type="region of interest" description="Disordered" evidence="1">
    <location>
        <begin position="213"/>
        <end position="254"/>
    </location>
</feature>
<dbReference type="CDD" id="cd00047">
    <property type="entry name" value="PTPc"/>
    <property type="match status" value="1"/>
</dbReference>
<organism evidence="4 5">
    <name type="scientific">Steinernema glaseri</name>
    <dbReference type="NCBI Taxonomy" id="37863"/>
    <lineage>
        <taxon>Eukaryota</taxon>
        <taxon>Metazoa</taxon>
        <taxon>Ecdysozoa</taxon>
        <taxon>Nematoda</taxon>
        <taxon>Chromadorea</taxon>
        <taxon>Rhabditida</taxon>
        <taxon>Tylenchina</taxon>
        <taxon>Panagrolaimomorpha</taxon>
        <taxon>Strongyloidoidea</taxon>
        <taxon>Steinernematidae</taxon>
        <taxon>Steinernema</taxon>
    </lineage>
</organism>
<proteinExistence type="predicted"/>
<dbReference type="PROSITE" id="PS00383">
    <property type="entry name" value="TYR_PHOSPHATASE_1"/>
    <property type="match status" value="1"/>
</dbReference>
<dbReference type="GO" id="GO:0004725">
    <property type="term" value="F:protein tyrosine phosphatase activity"/>
    <property type="evidence" value="ECO:0007669"/>
    <property type="project" value="InterPro"/>
</dbReference>
<evidence type="ECO:0000256" key="1">
    <source>
        <dbReference type="SAM" id="MobiDB-lite"/>
    </source>
</evidence>
<dbReference type="PROSITE" id="PS50056">
    <property type="entry name" value="TYR_PHOSPHATASE_2"/>
    <property type="match status" value="1"/>
</dbReference>
<dbReference type="InterPro" id="IPR029021">
    <property type="entry name" value="Prot-tyrosine_phosphatase-like"/>
</dbReference>
<dbReference type="SUPFAM" id="SSF52799">
    <property type="entry name" value="(Phosphotyrosine protein) phosphatases II"/>
    <property type="match status" value="1"/>
</dbReference>
<sequence length="563" mass="64527">MTNYIVRRQYRYGCTSEIPAGKQVVQCEEVLYSVCCATMKKAKRPNKQEIPGNKISEISRQKAKPKKGDDKPKSKEEISRVRTRAAGNARNAKAKRRTLDDDLPTTPENETVIRGSRESDRVKDKHKEKKVKKGEAEAKKEKEKDPVRSPASTATDTADVDGHPRSQFLMVGAKPAVVESEAHGRAHIFKKEQSDRRAKKTCRKRRTYIEEDRRVEDEHEVKAEPKDETPVEMTDADTTQTATQKEKTDGSDNRSRWALTIARRKLKPLVKEFAENRKYLPKDLSTDTFQRFSAKNRYADVFCTDHTRVILKNREEDYIHANWLTVPNSAQKYICTQGPLEETLEDFWYMILQERVPVIVMLCAVVEGGSEKCTQYWPLAAGETMRYGNISIRNEKVTSTGIDTVRCTMLEVESRDDKLTVAHYQWADWPDHLAPTDPKPAVELLRLCKTTSSANRPIVVHCSAGIGRTGTFCGIDFASERIKANSQVSMVSIMKEIRQQRVHSIQTTLQYLYLHTCVLEYFIKNGYMKADSSIKSFTKEYERYLNRFRSKASSKDKDKEASR</sequence>